<comment type="caution">
    <text evidence="6">The sequence shown here is derived from an EMBL/GenBank/DDBJ whole genome shotgun (WGS) entry which is preliminary data.</text>
</comment>
<dbReference type="EMBL" id="MHRJ01000016">
    <property type="protein sequence ID" value="OHA23048.1"/>
    <property type="molecule type" value="Genomic_DNA"/>
</dbReference>
<feature type="domain" description="TACO1/YebC-like second and third" evidence="4">
    <location>
        <begin position="138"/>
        <end position="176"/>
    </location>
</feature>
<gene>
    <name evidence="6" type="ORF">A2W52_00360</name>
</gene>
<accession>A0A1G2MGQ3</accession>
<dbReference type="Gene3D" id="3.30.70.980">
    <property type="match status" value="1"/>
</dbReference>
<evidence type="ECO:0000313" key="7">
    <source>
        <dbReference type="Proteomes" id="UP000176493"/>
    </source>
</evidence>
<dbReference type="InterPro" id="IPR029072">
    <property type="entry name" value="YebC-like"/>
</dbReference>
<protein>
    <recommendedName>
        <fullName evidence="8">Transcriptional regulator</fullName>
    </recommendedName>
</protein>
<dbReference type="Proteomes" id="UP000176493">
    <property type="component" value="Unassembled WGS sequence"/>
</dbReference>
<dbReference type="Pfam" id="PF01709">
    <property type="entry name" value="Transcrip_reg"/>
    <property type="match status" value="2"/>
</dbReference>
<evidence type="ECO:0000256" key="1">
    <source>
        <dbReference type="ARBA" id="ARBA00008724"/>
    </source>
</evidence>
<dbReference type="InterPro" id="IPR026564">
    <property type="entry name" value="Transcrip_reg_TACO1-like_dom3"/>
</dbReference>
<keyword evidence="2" id="KW-0805">Transcription regulation</keyword>
<dbReference type="PANTHER" id="PTHR12532">
    <property type="entry name" value="TRANSLATIONAL ACTIVATOR OF CYTOCHROME C OXIDASE 1"/>
    <property type="match status" value="1"/>
</dbReference>
<evidence type="ECO:0000259" key="4">
    <source>
        <dbReference type="Pfam" id="PF01709"/>
    </source>
</evidence>
<organism evidence="6 7">
    <name type="scientific">Candidatus Taylorbacteria bacterium RIFCSPHIGHO2_02_49_25</name>
    <dbReference type="NCBI Taxonomy" id="1802305"/>
    <lineage>
        <taxon>Bacteria</taxon>
        <taxon>Candidatus Tayloriibacteriota</taxon>
    </lineage>
</organism>
<dbReference type="InterPro" id="IPR017856">
    <property type="entry name" value="Integrase-like_N"/>
</dbReference>
<evidence type="ECO:0008006" key="8">
    <source>
        <dbReference type="Google" id="ProtNLM"/>
    </source>
</evidence>
<feature type="domain" description="TACO1/YebC-like N-terminal" evidence="5">
    <location>
        <begin position="5"/>
        <end position="72"/>
    </location>
</feature>
<dbReference type="InterPro" id="IPR002876">
    <property type="entry name" value="Transcrip_reg_TACO1-like"/>
</dbReference>
<evidence type="ECO:0000256" key="3">
    <source>
        <dbReference type="ARBA" id="ARBA00023163"/>
    </source>
</evidence>
<proteinExistence type="inferred from homology"/>
<dbReference type="GO" id="GO:0005829">
    <property type="term" value="C:cytosol"/>
    <property type="evidence" value="ECO:0007669"/>
    <property type="project" value="TreeGrafter"/>
</dbReference>
<dbReference type="Pfam" id="PF20772">
    <property type="entry name" value="TACO1_YebC_N"/>
    <property type="match status" value="1"/>
</dbReference>
<evidence type="ECO:0000256" key="2">
    <source>
        <dbReference type="ARBA" id="ARBA00023015"/>
    </source>
</evidence>
<evidence type="ECO:0000313" key="6">
    <source>
        <dbReference type="EMBL" id="OHA23048.1"/>
    </source>
</evidence>
<dbReference type="InterPro" id="IPR048300">
    <property type="entry name" value="TACO1_YebC-like_2nd/3rd_dom"/>
</dbReference>
<comment type="similarity">
    <text evidence="1">Belongs to the TACO1 family.</text>
</comment>
<keyword evidence="3" id="KW-0804">Transcription</keyword>
<dbReference type="PANTHER" id="PTHR12532:SF0">
    <property type="entry name" value="TRANSLATIONAL ACTIVATOR OF CYTOCHROME C OXIDASE 1"/>
    <property type="match status" value="1"/>
</dbReference>
<dbReference type="Gene3D" id="1.10.10.200">
    <property type="match status" value="1"/>
</dbReference>
<dbReference type="SUPFAM" id="SSF75625">
    <property type="entry name" value="YebC-like"/>
    <property type="match status" value="1"/>
</dbReference>
<name>A0A1G2MGQ3_9BACT</name>
<dbReference type="InterPro" id="IPR049083">
    <property type="entry name" value="TACO1_YebC_N"/>
</dbReference>
<feature type="domain" description="TACO1/YebC-like second and third" evidence="4">
    <location>
        <begin position="80"/>
        <end position="133"/>
    </location>
</feature>
<reference evidence="6 7" key="1">
    <citation type="journal article" date="2016" name="Nat. Commun.">
        <title>Thousands of microbial genomes shed light on interconnected biogeochemical processes in an aquifer system.</title>
        <authorList>
            <person name="Anantharaman K."/>
            <person name="Brown C.T."/>
            <person name="Hug L.A."/>
            <person name="Sharon I."/>
            <person name="Castelle C.J."/>
            <person name="Probst A.J."/>
            <person name="Thomas B.C."/>
            <person name="Singh A."/>
            <person name="Wilkins M.J."/>
            <person name="Karaoz U."/>
            <person name="Brodie E.L."/>
            <person name="Williams K.H."/>
            <person name="Hubbard S.S."/>
            <person name="Banfield J.F."/>
        </authorList>
    </citation>
    <scope>NUCLEOTIDE SEQUENCE [LARGE SCALE GENOMIC DNA]</scope>
</reference>
<evidence type="ECO:0000259" key="5">
    <source>
        <dbReference type="Pfam" id="PF20772"/>
    </source>
</evidence>
<sequence>MSGHNKWSQIKLKKGKTDAKRSQIFSKYAKLIANEARAAKGNRDAPALRAAIERARKENMPSDNIERAIKKAGEGSGSLEAVMYEGYGPGGVALLIEALTDSRNRAAGGIKHLLAEYGGNLASPGAALWAFRKEPTTNRYQPTTTTPLSGEDLEKLDKLVETLEANEDVQEVITNAE</sequence>
<dbReference type="AlphaFoldDB" id="A0A1G2MGQ3"/>